<evidence type="ECO:0000256" key="4">
    <source>
        <dbReference type="ARBA" id="ARBA00022989"/>
    </source>
</evidence>
<accession>A0A7U4E608</accession>
<protein>
    <recommendedName>
        <fullName evidence="11">FtsX-like permease family protein</fullName>
    </recommendedName>
</protein>
<dbReference type="GO" id="GO:0005886">
    <property type="term" value="C:plasma membrane"/>
    <property type="evidence" value="ECO:0007669"/>
    <property type="project" value="UniProtKB-SubCell"/>
</dbReference>
<proteinExistence type="predicted"/>
<keyword evidence="4 6" id="KW-1133">Transmembrane helix</keyword>
<dbReference type="NCBIfam" id="NF038404">
    <property type="entry name" value="perm_prefix_2"/>
    <property type="match status" value="1"/>
</dbReference>
<keyword evidence="3 6" id="KW-0812">Transmembrane</keyword>
<reference evidence="10" key="1">
    <citation type="submission" date="2011-06" db="EMBL/GenBank/DDBJ databases">
        <title>The complete genome of chromosome of Runella slithyformis DSM 19594.</title>
        <authorList>
            <consortium name="US DOE Joint Genome Institute (JGI-PGF)"/>
            <person name="Lucas S."/>
            <person name="Han J."/>
            <person name="Lapidus A."/>
            <person name="Bruce D."/>
            <person name="Goodwin L."/>
            <person name="Pitluck S."/>
            <person name="Peters L."/>
            <person name="Kyrpides N."/>
            <person name="Mavromatis K."/>
            <person name="Ivanova N."/>
            <person name="Ovchinnikova G."/>
            <person name="Zhang X."/>
            <person name="Misra M."/>
            <person name="Detter J.C."/>
            <person name="Tapia R."/>
            <person name="Han C."/>
            <person name="Land M."/>
            <person name="Hauser L."/>
            <person name="Markowitz V."/>
            <person name="Cheng J.-F."/>
            <person name="Hugenholtz P."/>
            <person name="Woyke T."/>
            <person name="Wu D."/>
            <person name="Tindall B."/>
            <person name="Faehrich R."/>
            <person name="Brambilla E."/>
            <person name="Klenk H.-P."/>
            <person name="Eisen J.A."/>
        </authorList>
    </citation>
    <scope>NUCLEOTIDE SEQUENCE [LARGE SCALE GENOMIC DNA]</scope>
    <source>
        <strain evidence="10">ATCC 29530 / DSM 19594 / LMG 11500 / NCIMB 11436 / LSU 4</strain>
    </source>
</reference>
<evidence type="ECO:0000259" key="7">
    <source>
        <dbReference type="Pfam" id="PF02687"/>
    </source>
</evidence>
<feature type="transmembrane region" description="Helical" evidence="6">
    <location>
        <begin position="804"/>
        <end position="834"/>
    </location>
</feature>
<comment type="subcellular location">
    <subcellularLocation>
        <location evidence="1">Cell membrane</location>
        <topology evidence="1">Multi-pass membrane protein</topology>
    </subcellularLocation>
</comment>
<evidence type="ECO:0000256" key="6">
    <source>
        <dbReference type="SAM" id="Phobius"/>
    </source>
</evidence>
<evidence type="ECO:0000256" key="3">
    <source>
        <dbReference type="ARBA" id="ARBA00022692"/>
    </source>
</evidence>
<organism evidence="9 10">
    <name type="scientific">Runella slithyformis (strain ATCC 29530 / DSM 19594 / LMG 11500 / NCIMB 11436 / LSU 4)</name>
    <dbReference type="NCBI Taxonomy" id="761193"/>
    <lineage>
        <taxon>Bacteria</taxon>
        <taxon>Pseudomonadati</taxon>
        <taxon>Bacteroidota</taxon>
        <taxon>Cytophagia</taxon>
        <taxon>Cytophagales</taxon>
        <taxon>Spirosomataceae</taxon>
        <taxon>Runella</taxon>
    </lineage>
</organism>
<dbReference type="Pfam" id="PF02687">
    <property type="entry name" value="FtsX"/>
    <property type="match status" value="2"/>
</dbReference>
<feature type="domain" description="ABC3 transporter permease C-terminal" evidence="7">
    <location>
        <begin position="371"/>
        <end position="487"/>
    </location>
</feature>
<dbReference type="InterPro" id="IPR050250">
    <property type="entry name" value="Macrolide_Exporter_MacB"/>
</dbReference>
<evidence type="ECO:0000256" key="5">
    <source>
        <dbReference type="ARBA" id="ARBA00023136"/>
    </source>
</evidence>
<dbReference type="PANTHER" id="PTHR30572:SF18">
    <property type="entry name" value="ABC-TYPE MACROLIDE FAMILY EXPORT SYSTEM PERMEASE COMPONENT 2"/>
    <property type="match status" value="1"/>
</dbReference>
<dbReference type="RefSeq" id="WP_013928074.1">
    <property type="nucleotide sequence ID" value="NC_015703.1"/>
</dbReference>
<keyword evidence="5 6" id="KW-0472">Membrane</keyword>
<reference evidence="9 10" key="2">
    <citation type="journal article" date="2012" name="Stand. Genomic Sci.">
        <title>Complete genome sequence of the aquatic bacterium Runella slithyformis type strain (LSU 4(T)).</title>
        <authorList>
            <person name="Copeland A."/>
            <person name="Zhang X."/>
            <person name="Misra M."/>
            <person name="Lapidus A."/>
            <person name="Nolan M."/>
            <person name="Lucas S."/>
            <person name="Deshpande S."/>
            <person name="Cheng J.F."/>
            <person name="Tapia R."/>
            <person name="Goodwin L.A."/>
            <person name="Pitluck S."/>
            <person name="Liolios K."/>
            <person name="Pagani I."/>
            <person name="Ivanova N."/>
            <person name="Mikhailova N."/>
            <person name="Pati A."/>
            <person name="Chen A."/>
            <person name="Palaniappan K."/>
            <person name="Land M."/>
            <person name="Hauser L."/>
            <person name="Pan C."/>
            <person name="Jeffries C.D."/>
            <person name="Detter J.C."/>
            <person name="Brambilla E.M."/>
            <person name="Rohde M."/>
            <person name="Djao O.D."/>
            <person name="Goker M."/>
            <person name="Sikorski J."/>
            <person name="Tindall B.J."/>
            <person name="Woyke T."/>
            <person name="Bristow J."/>
            <person name="Eisen J.A."/>
            <person name="Markowitz V."/>
            <person name="Hugenholtz P."/>
            <person name="Kyrpides N.C."/>
            <person name="Klenk H.P."/>
            <person name="Mavromatis K."/>
        </authorList>
    </citation>
    <scope>NUCLEOTIDE SEQUENCE [LARGE SCALE GENOMIC DNA]</scope>
    <source>
        <strain evidence="10">ATCC 29530 / DSM 19594 / LMG 11500 / NCIMB 11436 / LSU 4</strain>
    </source>
</reference>
<feature type="transmembrane region" description="Helical" evidence="6">
    <location>
        <begin position="510"/>
        <end position="528"/>
    </location>
</feature>
<feature type="transmembrane region" description="Helical" evidence="6">
    <location>
        <begin position="365"/>
        <end position="386"/>
    </location>
</feature>
<gene>
    <name evidence="9" type="ordered locus">Runsl_2353</name>
</gene>
<sequence length="891" mass="99841">MKKKSASHPPRWAARLLHLLLAPHRAEEMEGDLDELFQQRVDRLGLRQARRRYVRDVLSLMRPSLMRRQPNPYPTPSPTDMLRNYFKIAARNLFKNKGYSLIHITGLSIGLWACMMVASVVINDLSYDRQWSRKDDLYRIVTVNKMAEGVYDQFSSSFAGLAPQLKKDYAEVESYSALYTADMHLNTGPDKPGNEIKTRVLHADTTVWGMLDLNVIEGTPQRYIHGNSNLLISRTFKNKYFPNENPVGKIIHDIPSYDQKANPFLITGIIEDLPANSHLRADVIHLHKGRTEELSPKEFGTFSRNYILLKPGTDIARFSEKVNKWYSTFTGNRPKYQFEFQSVKDVYLHSDFEKKDKTYGNANNISIFSGIALLLLFIACINFVNLSTAKAVTRLKETGVRKILSATRFQLTLQFMAEAFIVFGIAAFLAGCLYSTSLKSVEEYLGHPLIKTAVSDGKGILSVLGVVLITCLLTGLYPAWLISGLEPSNALKGAFQKHPAFGQHRLRKSLVVIQFCISIFVLLALIVVQKQLDFIQTRDIGFNKDHLLSIDYVSWDGKSDVFKNELLNIPGVEKASITQWVPTQGAGFMSKDVEDPADASTKVKVWYISGDLDLAQTLQLKLAKGRFFDKKFSTDALNSDSLQAVNWEEYEATTKLQPSLITASAAKILRVNTLEKQIKNAHTVPVGIVENFNNESLHEPIKPTVILANRSAQYGGMLIRIQPGTEKAVVSALTALWKKLFPAKLLAIHQVSDLLAEQYEAEDRLRQFFTFFSSLTMFLSALGIFGLVVQAAEQRAKEIGIRKVLGASVAGIVQLLTGDFVKLVLIALIVASPVAWYTMNAWLQGFAYKITIEWWMFVLAGIVALGIALLTVSFQSIKAALTNPVRSLANE</sequence>
<evidence type="ECO:0008006" key="11">
    <source>
        <dbReference type="Google" id="ProtNLM"/>
    </source>
</evidence>
<feature type="domain" description="ABC3 transporter permease C-terminal" evidence="7">
    <location>
        <begin position="771"/>
        <end position="883"/>
    </location>
</feature>
<evidence type="ECO:0000259" key="8">
    <source>
        <dbReference type="Pfam" id="PF12704"/>
    </source>
</evidence>
<dbReference type="InterPro" id="IPR003838">
    <property type="entry name" value="ABC3_permease_C"/>
</dbReference>
<evidence type="ECO:0000313" key="9">
    <source>
        <dbReference type="EMBL" id="AEI48763.1"/>
    </source>
</evidence>
<evidence type="ECO:0000256" key="2">
    <source>
        <dbReference type="ARBA" id="ARBA00022475"/>
    </source>
</evidence>
<dbReference type="InterPro" id="IPR047699">
    <property type="entry name" value="Permease_put_prefix"/>
</dbReference>
<evidence type="ECO:0000256" key="1">
    <source>
        <dbReference type="ARBA" id="ARBA00004651"/>
    </source>
</evidence>
<dbReference type="AlphaFoldDB" id="A0A7U4E608"/>
<keyword evidence="10" id="KW-1185">Reference proteome</keyword>
<evidence type="ECO:0000313" key="10">
    <source>
        <dbReference type="Proteomes" id="UP000000493"/>
    </source>
</evidence>
<dbReference type="InterPro" id="IPR025857">
    <property type="entry name" value="MacB_PCD"/>
</dbReference>
<feature type="transmembrane region" description="Helical" evidence="6">
    <location>
        <begin position="411"/>
        <end position="436"/>
    </location>
</feature>
<feature type="transmembrane region" description="Helical" evidence="6">
    <location>
        <begin position="768"/>
        <end position="792"/>
    </location>
</feature>
<name>A0A7U4E608_RUNSL</name>
<dbReference type="GO" id="GO:0022857">
    <property type="term" value="F:transmembrane transporter activity"/>
    <property type="evidence" value="ECO:0007669"/>
    <property type="project" value="TreeGrafter"/>
</dbReference>
<dbReference type="EMBL" id="CP002859">
    <property type="protein sequence ID" value="AEI48763.1"/>
    <property type="molecule type" value="Genomic_DNA"/>
</dbReference>
<feature type="domain" description="MacB-like periplasmic core" evidence="8">
    <location>
        <begin position="100"/>
        <end position="323"/>
    </location>
</feature>
<keyword evidence="2" id="KW-1003">Cell membrane</keyword>
<dbReference type="Pfam" id="PF12704">
    <property type="entry name" value="MacB_PCD"/>
    <property type="match status" value="1"/>
</dbReference>
<feature type="transmembrane region" description="Helical" evidence="6">
    <location>
        <begin position="101"/>
        <end position="122"/>
    </location>
</feature>
<dbReference type="KEGG" id="rsi:Runsl_2353"/>
<feature type="transmembrane region" description="Helical" evidence="6">
    <location>
        <begin position="459"/>
        <end position="482"/>
    </location>
</feature>
<dbReference type="Proteomes" id="UP000000493">
    <property type="component" value="Chromosome"/>
</dbReference>
<feature type="transmembrane region" description="Helical" evidence="6">
    <location>
        <begin position="854"/>
        <end position="874"/>
    </location>
</feature>
<dbReference type="PANTHER" id="PTHR30572">
    <property type="entry name" value="MEMBRANE COMPONENT OF TRANSPORTER-RELATED"/>
    <property type="match status" value="1"/>
</dbReference>